<dbReference type="PANTHER" id="PTHR45688">
    <property type="match status" value="1"/>
</dbReference>
<dbReference type="Pfam" id="PF01636">
    <property type="entry name" value="APH"/>
    <property type="match status" value="1"/>
</dbReference>
<dbReference type="InterPro" id="IPR015424">
    <property type="entry name" value="PyrdxlP-dep_Trfase"/>
</dbReference>
<reference evidence="5 8" key="1">
    <citation type="submission" date="2018-04" db="EMBL/GenBank/DDBJ databases">
        <title>Whole genome sequence comparison of clinical and drinking water Legionella pneumophila isolates associated with the Flint Water Crisis.</title>
        <authorList>
            <person name="Garner E."/>
            <person name="Brown C."/>
            <person name="Schwake O."/>
            <person name="Coil D."/>
            <person name="Jospin G."/>
            <person name="Eisen J."/>
            <person name="Edwards M."/>
            <person name="Pruden A."/>
        </authorList>
    </citation>
    <scope>NUCLEOTIDE SEQUENCE [LARGE SCALE GENOMIC DNA]</scope>
    <source>
        <strain evidence="5 8">Genessee03</strain>
    </source>
</reference>
<keyword evidence="8" id="KW-1185">Reference proteome</keyword>
<name>A0A3A5LER7_9GAMM</name>
<evidence type="ECO:0000313" key="6">
    <source>
        <dbReference type="EMBL" id="RJT49320.1"/>
    </source>
</evidence>
<dbReference type="InterPro" id="IPR002575">
    <property type="entry name" value="Aminoglycoside_PTrfase"/>
</dbReference>
<dbReference type="Gene3D" id="3.90.1150.10">
    <property type="entry name" value="Aspartate Aminotransferase, domain 1"/>
    <property type="match status" value="1"/>
</dbReference>
<dbReference type="Gene3D" id="3.40.640.10">
    <property type="entry name" value="Type I PLP-dependent aspartate aminotransferase-like (Major domain)"/>
    <property type="match status" value="1"/>
</dbReference>
<evidence type="ECO:0000313" key="5">
    <source>
        <dbReference type="EMBL" id="PUT49316.1"/>
    </source>
</evidence>
<dbReference type="GO" id="GO:0008483">
    <property type="term" value="F:transaminase activity"/>
    <property type="evidence" value="ECO:0007669"/>
    <property type="project" value="UniProtKB-KW"/>
</dbReference>
<dbReference type="InterPro" id="IPR049704">
    <property type="entry name" value="Aminotrans_3_PPA_site"/>
</dbReference>
<comment type="similarity">
    <text evidence="2">Belongs to the class-III pyridoxal-phosphate-dependent aminotransferase family.</text>
</comment>
<evidence type="ECO:0000259" key="4">
    <source>
        <dbReference type="Pfam" id="PF01636"/>
    </source>
</evidence>
<reference evidence="7 10" key="2">
    <citation type="submission" date="2018-04" db="EMBL/GenBank/DDBJ databases">
        <title>Whole genome sequence comparison of clinical and drinking water Legionella pneumophila isolates.</title>
        <authorList>
            <person name="Garner E."/>
        </authorList>
    </citation>
    <scope>NUCLEOTIDE SEQUENCE [LARGE SCALE GENOMIC DNA]</scope>
    <source>
        <strain evidence="7 10">WH02</strain>
    </source>
</reference>
<evidence type="ECO:0000313" key="10">
    <source>
        <dbReference type="Proteomes" id="UP000306421"/>
    </source>
</evidence>
<dbReference type="InterPro" id="IPR015421">
    <property type="entry name" value="PyrdxlP-dep_Trfase_major"/>
</dbReference>
<evidence type="ECO:0000256" key="2">
    <source>
        <dbReference type="ARBA" id="ARBA00008954"/>
    </source>
</evidence>
<dbReference type="SUPFAM" id="SSF53383">
    <property type="entry name" value="PLP-dependent transferases"/>
    <property type="match status" value="1"/>
</dbReference>
<dbReference type="Gene3D" id="3.90.1200.10">
    <property type="match status" value="1"/>
</dbReference>
<dbReference type="InterPro" id="IPR015422">
    <property type="entry name" value="PyrdxlP-dep_Trfase_small"/>
</dbReference>
<accession>A0A3A5LER7</accession>
<sequence>MLRRQWYRKRLLRIKRKSMFTPSDAQQLLLEYYRLPAVAAPLPGESDCNFHIKTDAGDEYLLKISRAEDQEAVIELQNSALACLQRFPRPFGFPQLVPLAAGEETGRVFSSQGERCHLRLFTFVQGQLLANTPCSTALLHQLGRAAGHLTQALAEFRHPAAARPLKWDLRQAEWIENEVQAIDHPDDRRLVSDFLAEFKRDTAPRLPDLRQSIIHGDLNDYNIVVQSRQIGFIDFGDLLQTATICELAIALAYALMHRSDALAAAMEMIRSYHRVFPLEEREMEVLYSLVAMRLCVSVVNSALRKKEHPDNAYLTVSEQPAWHLLKQWRSIDPHWALLCFRQACGFMDKHLSDKEALLSLRKKVIADNVGLSYRQPLEIVRGEGVYLYDETGRAYLDCVNNVCHVGHCHPRVVQAGQQQMAVLNTNTRYLHRYLQDYAQRLLATLPLPLDVCFFVSSGSEANELALRLAYSHTRSRKTWVIDQAYHGNTTTLINISPYKFKQRGGGGKPDWVTVLPMPDPLRGPMNPLFSLPVEPTVFIAESLLSCGGQIELPPGYLDSIYSAIRSTGGVCIADEVQVGLGRVGSHVWGFETQGVVPDIVTMGKPLGNGHPLGAVVTTRAIAASFNNGMEYFSTFGGNPVSCAIGLSVLDVLEEEGLQAKAWSTGQYLKHQLLGLKNRYDCIADVRGLGLFLGVELTKNGGVEPDGELAGVLVNRMKDLGVLLSRDGPHHNVLKIKPPLVFGCAQADTLVATLDKALASLL</sequence>
<keyword evidence="6" id="KW-0808">Transferase</keyword>
<evidence type="ECO:0000256" key="1">
    <source>
        <dbReference type="ARBA" id="ARBA00001933"/>
    </source>
</evidence>
<gene>
    <name evidence="6" type="ORF">D6J04_01320</name>
    <name evidence="5" type="ORF">DB745_01025</name>
    <name evidence="7" type="ORF">DIZ81_01020</name>
</gene>
<dbReference type="CDD" id="cd00610">
    <property type="entry name" value="OAT_like"/>
    <property type="match status" value="1"/>
</dbReference>
<protein>
    <submittedName>
        <fullName evidence="6">Aminotransferase class III-fold pyridoxal phosphate-dependent enzyme</fullName>
    </submittedName>
    <submittedName>
        <fullName evidence="5">Class III aminotransferase</fullName>
    </submittedName>
</protein>
<evidence type="ECO:0000313" key="8">
    <source>
        <dbReference type="Proteomes" id="UP000251035"/>
    </source>
</evidence>
<dbReference type="Proteomes" id="UP000251035">
    <property type="component" value="Unassembled WGS sequence"/>
</dbReference>
<dbReference type="OrthoDB" id="9801052at2"/>
<dbReference type="Proteomes" id="UP000270757">
    <property type="component" value="Unassembled WGS sequence"/>
</dbReference>
<feature type="domain" description="Aminoglycoside phosphotransferase" evidence="4">
    <location>
        <begin position="44"/>
        <end position="266"/>
    </location>
</feature>
<reference evidence="6 9" key="3">
    <citation type="submission" date="2018-09" db="EMBL/GenBank/DDBJ databases">
        <title>Draft genome sequences of Legionella taurinensis isolated from water samples.</title>
        <authorList>
            <person name="Chakeri A."/>
            <person name="Allerberger F."/>
            <person name="Kundi M."/>
            <person name="Ruppitsch W."/>
            <person name="Schmid D."/>
        </authorList>
    </citation>
    <scope>NUCLEOTIDE SEQUENCE [LARGE SCALE GENOMIC DNA]</scope>
    <source>
        <strain evidence="6 9">4570-18-6</strain>
    </source>
</reference>
<dbReference type="InterPro" id="IPR005814">
    <property type="entry name" value="Aminotrans_3"/>
</dbReference>
<dbReference type="SUPFAM" id="SSF56112">
    <property type="entry name" value="Protein kinase-like (PK-like)"/>
    <property type="match status" value="1"/>
</dbReference>
<dbReference type="Pfam" id="PF00202">
    <property type="entry name" value="Aminotran_3"/>
    <property type="match status" value="1"/>
</dbReference>
<dbReference type="PROSITE" id="PS00600">
    <property type="entry name" value="AA_TRANSFER_CLASS_3"/>
    <property type="match status" value="1"/>
</dbReference>
<dbReference type="GO" id="GO:0030170">
    <property type="term" value="F:pyridoxal phosphate binding"/>
    <property type="evidence" value="ECO:0007669"/>
    <property type="project" value="InterPro"/>
</dbReference>
<dbReference type="PANTHER" id="PTHR45688:SF13">
    <property type="entry name" value="ALANINE--GLYOXYLATE AMINOTRANSFERASE 2-LIKE"/>
    <property type="match status" value="1"/>
</dbReference>
<dbReference type="InterPro" id="IPR011009">
    <property type="entry name" value="Kinase-like_dom_sf"/>
</dbReference>
<evidence type="ECO:0000313" key="9">
    <source>
        <dbReference type="Proteomes" id="UP000270757"/>
    </source>
</evidence>
<keyword evidence="3" id="KW-0663">Pyridoxal phosphate</keyword>
<organism evidence="6 9">
    <name type="scientific">Legionella taurinensis</name>
    <dbReference type="NCBI Taxonomy" id="70611"/>
    <lineage>
        <taxon>Bacteria</taxon>
        <taxon>Pseudomonadati</taxon>
        <taxon>Pseudomonadota</taxon>
        <taxon>Gammaproteobacteria</taxon>
        <taxon>Legionellales</taxon>
        <taxon>Legionellaceae</taxon>
        <taxon>Legionella</taxon>
    </lineage>
</organism>
<dbReference type="AlphaFoldDB" id="A0A3A5LER7"/>
<evidence type="ECO:0000313" key="7">
    <source>
        <dbReference type="EMBL" id="TID46682.1"/>
    </source>
</evidence>
<comment type="caution">
    <text evidence="6">The sequence shown here is derived from an EMBL/GenBank/DDBJ whole genome shotgun (WGS) entry which is preliminary data.</text>
</comment>
<proteinExistence type="inferred from homology"/>
<keyword evidence="6" id="KW-0032">Aminotransferase</keyword>
<dbReference type="EMBL" id="QZWB01000001">
    <property type="protein sequence ID" value="RJT49320.1"/>
    <property type="molecule type" value="Genomic_DNA"/>
</dbReference>
<evidence type="ECO:0000256" key="3">
    <source>
        <dbReference type="ARBA" id="ARBA00022898"/>
    </source>
</evidence>
<dbReference type="EMBL" id="QCXM01000001">
    <property type="protein sequence ID" value="PUT49316.1"/>
    <property type="molecule type" value="Genomic_DNA"/>
</dbReference>
<comment type="cofactor">
    <cofactor evidence="1">
        <name>pyridoxal 5'-phosphate</name>
        <dbReference type="ChEBI" id="CHEBI:597326"/>
    </cofactor>
</comment>
<dbReference type="Proteomes" id="UP000306421">
    <property type="component" value="Unassembled WGS sequence"/>
</dbReference>
<dbReference type="EMBL" id="QFGG01000001">
    <property type="protein sequence ID" value="TID46682.1"/>
    <property type="molecule type" value="Genomic_DNA"/>
</dbReference>